<proteinExistence type="predicted"/>
<name>A0ABW1YJY5_9GAMM</name>
<dbReference type="PANTHER" id="PTHR14237:SF19">
    <property type="entry name" value="MITOCHONDRIAL AMIDOXIME REDUCING COMPONENT 1"/>
    <property type="match status" value="1"/>
</dbReference>
<dbReference type="InterPro" id="IPR005303">
    <property type="entry name" value="MOCOS_middle"/>
</dbReference>
<dbReference type="RefSeq" id="WP_193189463.1">
    <property type="nucleotide sequence ID" value="NZ_JACZFR010000007.1"/>
</dbReference>
<dbReference type="PANTHER" id="PTHR14237">
    <property type="entry name" value="MOLYBDOPTERIN COFACTOR SULFURASE MOSC"/>
    <property type="match status" value="1"/>
</dbReference>
<dbReference type="InterPro" id="IPR005302">
    <property type="entry name" value="MoCF_Sase_C"/>
</dbReference>
<evidence type="ECO:0000313" key="2">
    <source>
        <dbReference type="EMBL" id="MFC6633063.1"/>
    </source>
</evidence>
<dbReference type="Pfam" id="PF03476">
    <property type="entry name" value="MOSC_N"/>
    <property type="match status" value="1"/>
</dbReference>
<dbReference type="InterPro" id="IPR011037">
    <property type="entry name" value="Pyrv_Knase-like_insert_dom_sf"/>
</dbReference>
<protein>
    <submittedName>
        <fullName evidence="2">MOSC domain-containing protein</fullName>
    </submittedName>
</protein>
<dbReference type="Pfam" id="PF03473">
    <property type="entry name" value="MOSC"/>
    <property type="match status" value="1"/>
</dbReference>
<keyword evidence="3" id="KW-1185">Reference proteome</keyword>
<reference evidence="3" key="1">
    <citation type="journal article" date="2019" name="Int. J. Syst. Evol. Microbiol.">
        <title>The Global Catalogue of Microorganisms (GCM) 10K type strain sequencing project: providing services to taxonomists for standard genome sequencing and annotation.</title>
        <authorList>
            <consortium name="The Broad Institute Genomics Platform"/>
            <consortium name="The Broad Institute Genome Sequencing Center for Infectious Disease"/>
            <person name="Wu L."/>
            <person name="Ma J."/>
        </authorList>
    </citation>
    <scope>NUCLEOTIDE SEQUENCE [LARGE SCALE GENOMIC DNA]</scope>
    <source>
        <strain evidence="3">CGMCC 1.13718</strain>
    </source>
</reference>
<dbReference type="EMBL" id="JBHSVR010000001">
    <property type="protein sequence ID" value="MFC6633063.1"/>
    <property type="molecule type" value="Genomic_DNA"/>
</dbReference>
<gene>
    <name evidence="2" type="ORF">ACFQBM_07230</name>
</gene>
<feature type="domain" description="MOSC" evidence="1">
    <location>
        <begin position="119"/>
        <end position="269"/>
    </location>
</feature>
<evidence type="ECO:0000259" key="1">
    <source>
        <dbReference type="PROSITE" id="PS51340"/>
    </source>
</evidence>
<comment type="caution">
    <text evidence="2">The sequence shown here is derived from an EMBL/GenBank/DDBJ whole genome shotgun (WGS) entry which is preliminary data.</text>
</comment>
<dbReference type="SUPFAM" id="SSF141673">
    <property type="entry name" value="MOSC N-terminal domain-like"/>
    <property type="match status" value="1"/>
</dbReference>
<dbReference type="SUPFAM" id="SSF50800">
    <property type="entry name" value="PK beta-barrel domain-like"/>
    <property type="match status" value="1"/>
</dbReference>
<dbReference type="Proteomes" id="UP001596425">
    <property type="component" value="Unassembled WGS sequence"/>
</dbReference>
<evidence type="ECO:0000313" key="3">
    <source>
        <dbReference type="Proteomes" id="UP001596425"/>
    </source>
</evidence>
<sequence length="269" mass="29607">MYISALYHFPVKSLQGHSCESLSLDRFGAAGDRRWMLVDSDDQFVTQRRLRAMARLKATNIDGGVRIESASGEQVEIAQPGQSAGLRRVIVWGDTVTARDAGDGVARWLSEQLQTPVRLVAMGEEFSRPLTAPRENRQVGFADGAPLLLIGQASLDDLNARLEEPVSMLRFRPNLVIDGAAPFAEDNWKLVRIHTATGTLELECTHTCARCAIPGLDPLTGEPGKEPLRTLAQYRRGEKGKIYFGQNLAPRLAEPSNFAIQVGDRVEVE</sequence>
<organism evidence="2 3">
    <name type="scientific">Microbulbifer taiwanensis</name>
    <dbReference type="NCBI Taxonomy" id="986746"/>
    <lineage>
        <taxon>Bacteria</taxon>
        <taxon>Pseudomonadati</taxon>
        <taxon>Pseudomonadota</taxon>
        <taxon>Gammaproteobacteria</taxon>
        <taxon>Cellvibrionales</taxon>
        <taxon>Microbulbiferaceae</taxon>
        <taxon>Microbulbifer</taxon>
    </lineage>
</organism>
<dbReference type="PROSITE" id="PS51340">
    <property type="entry name" value="MOSC"/>
    <property type="match status" value="1"/>
</dbReference>
<accession>A0ABW1YJY5</accession>